<keyword evidence="3" id="KW-1185">Reference proteome</keyword>
<feature type="compositionally biased region" description="Basic and acidic residues" evidence="1">
    <location>
        <begin position="66"/>
        <end position="75"/>
    </location>
</feature>
<comment type="caution">
    <text evidence="2">The sequence shown here is derived from an EMBL/GenBank/DDBJ whole genome shotgun (WGS) entry which is preliminary data.</text>
</comment>
<dbReference type="EMBL" id="JAAAJB010000724">
    <property type="protein sequence ID" value="KAG0251733.1"/>
    <property type="molecule type" value="Genomic_DNA"/>
</dbReference>
<feature type="compositionally biased region" description="Basic and acidic residues" evidence="1">
    <location>
        <begin position="258"/>
        <end position="267"/>
    </location>
</feature>
<feature type="compositionally biased region" description="Polar residues" evidence="1">
    <location>
        <begin position="422"/>
        <end position="433"/>
    </location>
</feature>
<protein>
    <submittedName>
        <fullName evidence="2">Uncharacterized protein</fullName>
    </submittedName>
</protein>
<proteinExistence type="predicted"/>
<feature type="compositionally biased region" description="Acidic residues" evidence="1">
    <location>
        <begin position="176"/>
        <end position="190"/>
    </location>
</feature>
<feature type="region of interest" description="Disordered" evidence="1">
    <location>
        <begin position="467"/>
        <end position="502"/>
    </location>
</feature>
<feature type="compositionally biased region" description="Low complexity" evidence="1">
    <location>
        <begin position="483"/>
        <end position="494"/>
    </location>
</feature>
<accession>A0A9P6TYN1</accession>
<feature type="compositionally biased region" description="Basic and acidic residues" evidence="1">
    <location>
        <begin position="166"/>
        <end position="175"/>
    </location>
</feature>
<feature type="region of interest" description="Disordered" evidence="1">
    <location>
        <begin position="20"/>
        <end position="152"/>
    </location>
</feature>
<organism evidence="2 3">
    <name type="scientific">Actinomortierella ambigua</name>
    <dbReference type="NCBI Taxonomy" id="1343610"/>
    <lineage>
        <taxon>Eukaryota</taxon>
        <taxon>Fungi</taxon>
        <taxon>Fungi incertae sedis</taxon>
        <taxon>Mucoromycota</taxon>
        <taxon>Mortierellomycotina</taxon>
        <taxon>Mortierellomycetes</taxon>
        <taxon>Mortierellales</taxon>
        <taxon>Mortierellaceae</taxon>
        <taxon>Actinomortierella</taxon>
    </lineage>
</organism>
<evidence type="ECO:0000313" key="3">
    <source>
        <dbReference type="Proteomes" id="UP000807716"/>
    </source>
</evidence>
<reference evidence="2" key="1">
    <citation type="journal article" date="2020" name="Fungal Divers.">
        <title>Resolving the Mortierellaceae phylogeny through synthesis of multi-gene phylogenetics and phylogenomics.</title>
        <authorList>
            <person name="Vandepol N."/>
            <person name="Liber J."/>
            <person name="Desiro A."/>
            <person name="Na H."/>
            <person name="Kennedy M."/>
            <person name="Barry K."/>
            <person name="Grigoriev I.V."/>
            <person name="Miller A.N."/>
            <person name="O'Donnell K."/>
            <person name="Stajich J.E."/>
            <person name="Bonito G."/>
        </authorList>
    </citation>
    <scope>NUCLEOTIDE SEQUENCE</scope>
    <source>
        <strain evidence="2">BC1065</strain>
    </source>
</reference>
<dbReference type="AlphaFoldDB" id="A0A9P6TYN1"/>
<name>A0A9P6TYN1_9FUNG</name>
<feature type="region of interest" description="Disordered" evidence="1">
    <location>
        <begin position="249"/>
        <end position="274"/>
    </location>
</feature>
<feature type="region of interest" description="Disordered" evidence="1">
    <location>
        <begin position="166"/>
        <end position="205"/>
    </location>
</feature>
<evidence type="ECO:0000256" key="1">
    <source>
        <dbReference type="SAM" id="MobiDB-lite"/>
    </source>
</evidence>
<dbReference type="OrthoDB" id="2441479at2759"/>
<gene>
    <name evidence="2" type="ORF">DFQ27_008580</name>
</gene>
<sequence length="536" mass="59343">MDEVVSTIGNVVCDDLSKTCAGTPVENNDATGADNTVHRRKQTRTHGTSGEAVGRLGESQSSTTRRWLDKRETTKPDLPTLPQRDTLQPVVQAFPRPKPPGKNRSGLATPFPPRNTPSASTMGTHGVANSRYNRKDGHDASEASNNVGPQKRKALRQLQYMEAKRVAMSPHHDRDDEGEDDSSGDVDDGYQEEKDQQPLLLTPKDIQRTYDALNGIEDRVARKPATQVAGSSSQESEVTAVDWSRFLSARPAPHRRQQSREGLRRESSWTSTTPTLTKQLSTDAFHHQHSVVKTNLSPLIQLRQSQLKQNQQEDLFGSKRRDYAAAEADQEIDGNGRFLFERTLEDWEREDQEVAAAAAAEEAALAAEERIFKDQGRQAVLAEPTKSTTPTTTLSTGAIEPTKEAFSTSLHLKHFKIPPTPSDSLLRTISYNGDPSKRPVPDFGAPSIGRGAAKVDVDYRQEQPLKRPAARANLRQQQHRSRQQSTPTRRTTATKSGHAGLYTPSKTAKYYMVEGGSTPEKIVSSPTMSRYLQLHD</sequence>
<feature type="compositionally biased region" description="Polar residues" evidence="1">
    <location>
        <begin position="25"/>
        <end position="34"/>
    </location>
</feature>
<evidence type="ECO:0000313" key="2">
    <source>
        <dbReference type="EMBL" id="KAG0251733.1"/>
    </source>
</evidence>
<feature type="region of interest" description="Disordered" evidence="1">
    <location>
        <begin position="421"/>
        <end position="449"/>
    </location>
</feature>
<dbReference type="Proteomes" id="UP000807716">
    <property type="component" value="Unassembled WGS sequence"/>
</dbReference>